<keyword evidence="3" id="KW-1185">Reference proteome</keyword>
<sequence>MSCEKAAAQDELRQYVASSRAQLQQLLQRLHWTEQGVLQQHRPLPTTGSLPVEAELPPSCATPAEHSVQLTAAQLQQLLPPATRLEANTFEDLQANFSAAQKLLIYEHVLGRTPRQRASVEQNANFAQLVAETRRAHRKQRRHRKSKPTLHEEMHQLVELQMQALQQQQQQQQLLPTFAGEARHRRRSRSRERRGCSPGSRRSERPKKRSRSCSRSRHRHKGKRKHTKRSRSRSRSPRSHRRTQYN</sequence>
<feature type="compositionally biased region" description="Basic residues" evidence="1">
    <location>
        <begin position="204"/>
        <end position="246"/>
    </location>
</feature>
<protein>
    <submittedName>
        <fullName evidence="2">Uncharacterized protein</fullName>
    </submittedName>
</protein>
<reference evidence="2 3" key="1">
    <citation type="journal article" date="2007" name="Nature">
        <title>Evolution of genes and genomes on the Drosophila phylogeny.</title>
        <authorList>
            <consortium name="Drosophila 12 Genomes Consortium"/>
            <person name="Clark A.G."/>
            <person name="Eisen M.B."/>
            <person name="Smith D.R."/>
            <person name="Bergman C.M."/>
            <person name="Oliver B."/>
            <person name="Markow T.A."/>
            <person name="Kaufman T.C."/>
            <person name="Kellis M."/>
            <person name="Gelbart W."/>
            <person name="Iyer V.N."/>
            <person name="Pollard D.A."/>
            <person name="Sackton T.B."/>
            <person name="Larracuente A.M."/>
            <person name="Singh N.D."/>
            <person name="Abad J.P."/>
            <person name="Abt D.N."/>
            <person name="Adryan B."/>
            <person name="Aguade M."/>
            <person name="Akashi H."/>
            <person name="Anderson W.W."/>
            <person name="Aquadro C.F."/>
            <person name="Ardell D.H."/>
            <person name="Arguello R."/>
            <person name="Artieri C.G."/>
            <person name="Barbash D.A."/>
            <person name="Barker D."/>
            <person name="Barsanti P."/>
            <person name="Batterham P."/>
            <person name="Batzoglou S."/>
            <person name="Begun D."/>
            <person name="Bhutkar A."/>
            <person name="Blanco E."/>
            <person name="Bosak S.A."/>
            <person name="Bradley R.K."/>
            <person name="Brand A.D."/>
            <person name="Brent M.R."/>
            <person name="Brooks A.N."/>
            <person name="Brown R.H."/>
            <person name="Butlin R.K."/>
            <person name="Caggese C."/>
            <person name="Calvi B.R."/>
            <person name="Bernardo de Carvalho A."/>
            <person name="Caspi A."/>
            <person name="Castrezana S."/>
            <person name="Celniker S.E."/>
            <person name="Chang J.L."/>
            <person name="Chapple C."/>
            <person name="Chatterji S."/>
            <person name="Chinwalla A."/>
            <person name="Civetta A."/>
            <person name="Clifton S.W."/>
            <person name="Comeron J.M."/>
            <person name="Costello J.C."/>
            <person name="Coyne J.A."/>
            <person name="Daub J."/>
            <person name="David R.G."/>
            <person name="Delcher A.L."/>
            <person name="Delehaunty K."/>
            <person name="Do C.B."/>
            <person name="Ebling H."/>
            <person name="Edwards K."/>
            <person name="Eickbush T."/>
            <person name="Evans J.D."/>
            <person name="Filipski A."/>
            <person name="Findeiss S."/>
            <person name="Freyhult E."/>
            <person name="Fulton L."/>
            <person name="Fulton R."/>
            <person name="Garcia A.C."/>
            <person name="Gardiner A."/>
            <person name="Garfield D.A."/>
            <person name="Garvin B.E."/>
            <person name="Gibson G."/>
            <person name="Gilbert D."/>
            <person name="Gnerre S."/>
            <person name="Godfrey J."/>
            <person name="Good R."/>
            <person name="Gotea V."/>
            <person name="Gravely B."/>
            <person name="Greenberg A.J."/>
            <person name="Griffiths-Jones S."/>
            <person name="Gross S."/>
            <person name="Guigo R."/>
            <person name="Gustafson E.A."/>
            <person name="Haerty W."/>
            <person name="Hahn M.W."/>
            <person name="Halligan D.L."/>
            <person name="Halpern A.L."/>
            <person name="Halter G.M."/>
            <person name="Han M.V."/>
            <person name="Heger A."/>
            <person name="Hillier L."/>
            <person name="Hinrichs A.S."/>
            <person name="Holmes I."/>
            <person name="Hoskins R.A."/>
            <person name="Hubisz M.J."/>
            <person name="Hultmark D."/>
            <person name="Huntley M.A."/>
            <person name="Jaffe D.B."/>
            <person name="Jagadeeshan S."/>
            <person name="Jeck W.R."/>
            <person name="Johnson J."/>
            <person name="Jones C.D."/>
            <person name="Jordan W.C."/>
            <person name="Karpen G.H."/>
            <person name="Kataoka E."/>
            <person name="Keightley P.D."/>
            <person name="Kheradpour P."/>
            <person name="Kirkness E.F."/>
            <person name="Koerich L.B."/>
            <person name="Kristiansen K."/>
            <person name="Kudrna D."/>
            <person name="Kulathinal R.J."/>
            <person name="Kumar S."/>
            <person name="Kwok R."/>
            <person name="Lander E."/>
            <person name="Langley C.H."/>
            <person name="Lapoint R."/>
            <person name="Lazzaro B.P."/>
            <person name="Lee S.J."/>
            <person name="Levesque L."/>
            <person name="Li R."/>
            <person name="Lin C.F."/>
            <person name="Lin M.F."/>
            <person name="Lindblad-Toh K."/>
            <person name="Llopart A."/>
            <person name="Long M."/>
            <person name="Low L."/>
            <person name="Lozovsky E."/>
            <person name="Lu J."/>
            <person name="Luo M."/>
            <person name="Machado C.A."/>
            <person name="Makalowski W."/>
            <person name="Marzo M."/>
            <person name="Matsuda M."/>
            <person name="Matzkin L."/>
            <person name="McAllister B."/>
            <person name="McBride C.S."/>
            <person name="McKernan B."/>
            <person name="McKernan K."/>
            <person name="Mendez-Lago M."/>
            <person name="Minx P."/>
            <person name="Mollenhauer M.U."/>
            <person name="Montooth K."/>
            <person name="Mount S.M."/>
            <person name="Mu X."/>
            <person name="Myers E."/>
            <person name="Negre B."/>
            <person name="Newfeld S."/>
            <person name="Nielsen R."/>
            <person name="Noor M.A."/>
            <person name="O'Grady P."/>
            <person name="Pachter L."/>
            <person name="Papaceit M."/>
            <person name="Parisi M.J."/>
            <person name="Parisi M."/>
            <person name="Parts L."/>
            <person name="Pedersen J.S."/>
            <person name="Pesole G."/>
            <person name="Phillippy A.M."/>
            <person name="Ponting C.P."/>
            <person name="Pop M."/>
            <person name="Porcelli D."/>
            <person name="Powell J.R."/>
            <person name="Prohaska S."/>
            <person name="Pruitt K."/>
            <person name="Puig M."/>
            <person name="Quesneville H."/>
            <person name="Ram K.R."/>
            <person name="Rand D."/>
            <person name="Rasmussen M.D."/>
            <person name="Reed L.K."/>
            <person name="Reenan R."/>
            <person name="Reily A."/>
            <person name="Remington K.A."/>
            <person name="Rieger T.T."/>
            <person name="Ritchie M.G."/>
            <person name="Robin C."/>
            <person name="Rogers Y.H."/>
            <person name="Rohde C."/>
            <person name="Rozas J."/>
            <person name="Rubenfield M.J."/>
            <person name="Ruiz A."/>
            <person name="Russo S."/>
            <person name="Salzberg S.L."/>
            <person name="Sanchez-Gracia A."/>
            <person name="Saranga D.J."/>
            <person name="Sato H."/>
            <person name="Schaeffer S.W."/>
            <person name="Schatz M.C."/>
            <person name="Schlenke T."/>
            <person name="Schwartz R."/>
            <person name="Segarra C."/>
            <person name="Singh R.S."/>
            <person name="Sirot L."/>
            <person name="Sirota M."/>
            <person name="Sisneros N.B."/>
            <person name="Smith C.D."/>
            <person name="Smith T.F."/>
            <person name="Spieth J."/>
            <person name="Stage D.E."/>
            <person name="Stark A."/>
            <person name="Stephan W."/>
            <person name="Strausberg R.L."/>
            <person name="Strempel S."/>
            <person name="Sturgill D."/>
            <person name="Sutton G."/>
            <person name="Sutton G.G."/>
            <person name="Tao W."/>
            <person name="Teichmann S."/>
            <person name="Tobari Y.N."/>
            <person name="Tomimura Y."/>
            <person name="Tsolas J.M."/>
            <person name="Valente V.L."/>
            <person name="Venter E."/>
            <person name="Venter J.C."/>
            <person name="Vicario S."/>
            <person name="Vieira F.G."/>
            <person name="Vilella A.J."/>
            <person name="Villasante A."/>
            <person name="Walenz B."/>
            <person name="Wang J."/>
            <person name="Wasserman M."/>
            <person name="Watts T."/>
            <person name="Wilson D."/>
            <person name="Wilson R.K."/>
            <person name="Wing R.A."/>
            <person name="Wolfner M.F."/>
            <person name="Wong A."/>
            <person name="Wong G.K."/>
            <person name="Wu C.I."/>
            <person name="Wu G."/>
            <person name="Yamamoto D."/>
            <person name="Yang H.P."/>
            <person name="Yang S.P."/>
            <person name="Yorke J.A."/>
            <person name="Yoshida K."/>
            <person name="Zdobnov E."/>
            <person name="Zhang P."/>
            <person name="Zhang Y."/>
            <person name="Zimin A.V."/>
            <person name="Baldwin J."/>
            <person name="Abdouelleil A."/>
            <person name="Abdulkadir J."/>
            <person name="Abebe A."/>
            <person name="Abera B."/>
            <person name="Abreu J."/>
            <person name="Acer S.C."/>
            <person name="Aftuck L."/>
            <person name="Alexander A."/>
            <person name="An P."/>
            <person name="Anderson E."/>
            <person name="Anderson S."/>
            <person name="Arachi H."/>
            <person name="Azer M."/>
            <person name="Bachantsang P."/>
            <person name="Barry A."/>
            <person name="Bayul T."/>
            <person name="Berlin A."/>
            <person name="Bessette D."/>
            <person name="Bloom T."/>
            <person name="Blye J."/>
            <person name="Boguslavskiy L."/>
            <person name="Bonnet C."/>
            <person name="Boukhgalter B."/>
            <person name="Bourzgui I."/>
            <person name="Brown A."/>
            <person name="Cahill P."/>
            <person name="Channer S."/>
            <person name="Cheshatsang Y."/>
            <person name="Chuda L."/>
            <person name="Citroen M."/>
            <person name="Collymore A."/>
            <person name="Cooke P."/>
            <person name="Costello M."/>
            <person name="D'Aco K."/>
            <person name="Daza R."/>
            <person name="De Haan G."/>
            <person name="DeGray S."/>
            <person name="DeMaso C."/>
            <person name="Dhargay N."/>
            <person name="Dooley K."/>
            <person name="Dooley E."/>
            <person name="Doricent M."/>
            <person name="Dorje P."/>
            <person name="Dorjee K."/>
            <person name="Dupes A."/>
            <person name="Elong R."/>
            <person name="Falk J."/>
            <person name="Farina A."/>
            <person name="Faro S."/>
            <person name="Ferguson D."/>
            <person name="Fisher S."/>
            <person name="Foley C.D."/>
            <person name="Franke A."/>
            <person name="Friedrich D."/>
            <person name="Gadbois L."/>
            <person name="Gearin G."/>
            <person name="Gearin C.R."/>
            <person name="Giannoukos G."/>
            <person name="Goode T."/>
            <person name="Graham J."/>
            <person name="Grandbois E."/>
            <person name="Grewal S."/>
            <person name="Gyaltsen K."/>
            <person name="Hafez N."/>
            <person name="Hagos B."/>
            <person name="Hall J."/>
            <person name="Henson C."/>
            <person name="Hollinger A."/>
            <person name="Honan T."/>
            <person name="Huard M.D."/>
            <person name="Hughes L."/>
            <person name="Hurhula B."/>
            <person name="Husby M.E."/>
            <person name="Kamat A."/>
            <person name="Kanga B."/>
            <person name="Kashin S."/>
            <person name="Khazanovich D."/>
            <person name="Kisner P."/>
            <person name="Lance K."/>
            <person name="Lara M."/>
            <person name="Lee W."/>
            <person name="Lennon N."/>
            <person name="Letendre F."/>
            <person name="LeVine R."/>
            <person name="Lipovsky A."/>
            <person name="Liu X."/>
            <person name="Liu J."/>
            <person name="Liu S."/>
            <person name="Lokyitsang T."/>
            <person name="Lokyitsang Y."/>
            <person name="Lubonja R."/>
            <person name="Lui A."/>
            <person name="MacDonald P."/>
            <person name="Magnisalis V."/>
            <person name="Maru K."/>
            <person name="Matthews C."/>
            <person name="McCusker W."/>
            <person name="McDonough S."/>
            <person name="Mehta T."/>
            <person name="Meldrim J."/>
            <person name="Meneus L."/>
            <person name="Mihai O."/>
            <person name="Mihalev A."/>
            <person name="Mihova T."/>
            <person name="Mittelman R."/>
            <person name="Mlenga V."/>
            <person name="Montmayeur A."/>
            <person name="Mulrain L."/>
            <person name="Navidi A."/>
            <person name="Naylor J."/>
            <person name="Negash T."/>
            <person name="Nguyen T."/>
            <person name="Nguyen N."/>
            <person name="Nicol R."/>
            <person name="Norbu C."/>
            <person name="Norbu N."/>
            <person name="Novod N."/>
            <person name="O'Neill B."/>
            <person name="Osman S."/>
            <person name="Markiewicz E."/>
            <person name="Oyono O.L."/>
            <person name="Patti C."/>
            <person name="Phunkhang P."/>
            <person name="Pierre F."/>
            <person name="Priest M."/>
            <person name="Raghuraman S."/>
            <person name="Rege F."/>
            <person name="Reyes R."/>
            <person name="Rise C."/>
            <person name="Rogov P."/>
            <person name="Ross K."/>
            <person name="Ryan E."/>
            <person name="Settipalli S."/>
            <person name="Shea T."/>
            <person name="Sherpa N."/>
            <person name="Shi L."/>
            <person name="Shih D."/>
            <person name="Sparrow T."/>
            <person name="Spaulding J."/>
            <person name="Stalker J."/>
            <person name="Stange-Thomann N."/>
            <person name="Stavropoulos S."/>
            <person name="Stone C."/>
            <person name="Strader C."/>
            <person name="Tesfaye S."/>
            <person name="Thomson T."/>
            <person name="Thoulutsang Y."/>
            <person name="Thoulutsang D."/>
            <person name="Topham K."/>
            <person name="Topping I."/>
            <person name="Tsamla T."/>
            <person name="Vassiliev H."/>
            <person name="Vo A."/>
            <person name="Wangchuk T."/>
            <person name="Wangdi T."/>
            <person name="Weiand M."/>
            <person name="Wilkinson J."/>
            <person name="Wilson A."/>
            <person name="Yadav S."/>
            <person name="Young G."/>
            <person name="Yu Q."/>
            <person name="Zembek L."/>
            <person name="Zhong D."/>
            <person name="Zimmer A."/>
            <person name="Zwirko Z."/>
            <person name="Jaffe D.B."/>
            <person name="Alvarez P."/>
            <person name="Brockman W."/>
            <person name="Butler J."/>
            <person name="Chin C."/>
            <person name="Gnerre S."/>
            <person name="Grabherr M."/>
            <person name="Kleber M."/>
            <person name="Mauceli E."/>
            <person name="MacCallum I."/>
        </authorList>
    </citation>
    <scope>NUCLEOTIDE SEQUENCE [LARGE SCALE GENOMIC DNA]</scope>
    <source>
        <strain evidence="3">Tucson 15010-1051.87</strain>
    </source>
</reference>
<evidence type="ECO:0000313" key="2">
    <source>
        <dbReference type="EMBL" id="EDW66101.2"/>
    </source>
</evidence>
<proteinExistence type="predicted"/>
<gene>
    <name evidence="2" type="primary">Dvir\GJ15839</name>
    <name evidence="2" type="ORF">Dvir_GJ15839</name>
</gene>
<dbReference type="Proteomes" id="UP000008792">
    <property type="component" value="Unassembled WGS sequence"/>
</dbReference>
<evidence type="ECO:0000313" key="3">
    <source>
        <dbReference type="Proteomes" id="UP000008792"/>
    </source>
</evidence>
<accession>B4MA42</accession>
<dbReference type="HOGENOM" id="CLU_103084_0_0_1"/>
<dbReference type="STRING" id="7244.B4MA42"/>
<feature type="compositionally biased region" description="Low complexity" evidence="1">
    <location>
        <begin position="164"/>
        <end position="175"/>
    </location>
</feature>
<evidence type="ECO:0000256" key="1">
    <source>
        <dbReference type="SAM" id="MobiDB-lite"/>
    </source>
</evidence>
<dbReference type="EMBL" id="CH940655">
    <property type="protein sequence ID" value="EDW66101.2"/>
    <property type="molecule type" value="Genomic_DNA"/>
</dbReference>
<dbReference type="AlphaFoldDB" id="B4MA42"/>
<feature type="region of interest" description="Disordered" evidence="1">
    <location>
        <begin position="164"/>
        <end position="246"/>
    </location>
</feature>
<dbReference type="InParanoid" id="B4MA42"/>
<dbReference type="OrthoDB" id="69229at2759"/>
<name>B4MA42_DROVI</name>
<feature type="compositionally biased region" description="Basic residues" evidence="1">
    <location>
        <begin position="183"/>
        <end position="192"/>
    </location>
</feature>
<organism evidence="2 3">
    <name type="scientific">Drosophila virilis</name>
    <name type="common">Fruit fly</name>
    <dbReference type="NCBI Taxonomy" id="7244"/>
    <lineage>
        <taxon>Eukaryota</taxon>
        <taxon>Metazoa</taxon>
        <taxon>Ecdysozoa</taxon>
        <taxon>Arthropoda</taxon>
        <taxon>Hexapoda</taxon>
        <taxon>Insecta</taxon>
        <taxon>Pterygota</taxon>
        <taxon>Neoptera</taxon>
        <taxon>Endopterygota</taxon>
        <taxon>Diptera</taxon>
        <taxon>Brachycera</taxon>
        <taxon>Muscomorpha</taxon>
        <taxon>Ephydroidea</taxon>
        <taxon>Drosophilidae</taxon>
        <taxon>Drosophila</taxon>
    </lineage>
</organism>